<name>A0ABS4IKY4_9BACI</name>
<proteinExistence type="predicted"/>
<gene>
    <name evidence="1" type="ORF">J2Z83_003780</name>
</gene>
<evidence type="ECO:0000313" key="2">
    <source>
        <dbReference type="Proteomes" id="UP001519345"/>
    </source>
</evidence>
<dbReference type="EMBL" id="JAGGKX010000029">
    <property type="protein sequence ID" value="MBP1971629.1"/>
    <property type="molecule type" value="Genomic_DNA"/>
</dbReference>
<reference evidence="1 2" key="1">
    <citation type="submission" date="2021-03" db="EMBL/GenBank/DDBJ databases">
        <title>Genomic Encyclopedia of Type Strains, Phase IV (KMG-IV): sequencing the most valuable type-strain genomes for metagenomic binning, comparative biology and taxonomic classification.</title>
        <authorList>
            <person name="Goeker M."/>
        </authorList>
    </citation>
    <scope>NUCLEOTIDE SEQUENCE [LARGE SCALE GENOMIC DNA]</scope>
    <source>
        <strain evidence="1 2">DSM 25609</strain>
    </source>
</reference>
<organism evidence="1 2">
    <name type="scientific">Virgibacillus natechei</name>
    <dbReference type="NCBI Taxonomy" id="1216297"/>
    <lineage>
        <taxon>Bacteria</taxon>
        <taxon>Bacillati</taxon>
        <taxon>Bacillota</taxon>
        <taxon>Bacilli</taxon>
        <taxon>Bacillales</taxon>
        <taxon>Bacillaceae</taxon>
        <taxon>Virgibacillus</taxon>
    </lineage>
</organism>
<comment type="caution">
    <text evidence="1">The sequence shown here is derived from an EMBL/GenBank/DDBJ whole genome shotgun (WGS) entry which is preliminary data.</text>
</comment>
<evidence type="ECO:0000313" key="1">
    <source>
        <dbReference type="EMBL" id="MBP1971629.1"/>
    </source>
</evidence>
<accession>A0ABS4IKY4</accession>
<keyword evidence="2" id="KW-1185">Reference proteome</keyword>
<dbReference type="RefSeq" id="WP_209464648.1">
    <property type="nucleotide sequence ID" value="NZ_CP110224.1"/>
</dbReference>
<dbReference type="Proteomes" id="UP001519345">
    <property type="component" value="Unassembled WGS sequence"/>
</dbReference>
<sequence>MNKFVSKYKDFRNRGYSDLEAFGMVSSYIAVKGSHDDLETVYSYYFDDFMQESNKLFGEELNDDCKRVS</sequence>
<protein>
    <submittedName>
        <fullName evidence="1">Uncharacterized protein</fullName>
    </submittedName>
</protein>